<dbReference type="Pfam" id="PF00079">
    <property type="entry name" value="Serpin"/>
    <property type="match status" value="1"/>
</dbReference>
<dbReference type="Proteomes" id="UP000188357">
    <property type="component" value="Unassembled WGS sequence"/>
</dbReference>
<evidence type="ECO:0000313" key="5">
    <source>
        <dbReference type="Proteomes" id="UP000188357"/>
    </source>
</evidence>
<dbReference type="PANTHER" id="PTHR11461:SF211">
    <property type="entry name" value="GH10112P-RELATED"/>
    <property type="match status" value="1"/>
</dbReference>
<dbReference type="InterPro" id="IPR042178">
    <property type="entry name" value="Serpin_sf_1"/>
</dbReference>
<dbReference type="Gene3D" id="2.30.39.10">
    <property type="entry name" value="Alpha-1-antitrypsin, domain 1"/>
    <property type="match status" value="1"/>
</dbReference>
<sequence length="452" mass="50358">MKGNNQYVYEKSTSKLIMGMFALGSLIAMSGCNSSLINSQPMQVVNNKPIASKTENASPPKTDKDYVAADDSAATADGISQVVSANNQFAIELYQQINKQPKQLDKNAFFSPYSLSTAMAMLYIAAEGETKQQIQKTFHYPPLAILNPNSAALYNQFNKPNPNYDLSTVNNLWMRQGLSPNQTYLDTVQRYYGGQVTNLDFKNSPESSRQIINKTIAKHTKQMIPELLAKGSIESSTATVLTNAVYFKSEWAQPLGLRNWEQPFYNLDGTTTNTNLMYGIEYFDYMEDEQVQVVELPYKGDDLSMLIVLPKSKEAAAMQKLVANLSTTQIDKWTKQLENKEVFLIMPKFKLEENYQMEPLLAKKGMPIAFGSQADYSLFNDDLSLAVDSVIHKAVVEVDEKGTVAAAATSIVISVVSASYNAEFTADHPFIFMIKDNKTDAILFLGQVNKLL</sequence>
<feature type="signal peptide" evidence="2">
    <location>
        <begin position="1"/>
        <end position="30"/>
    </location>
</feature>
<organism evidence="4 5">
    <name type="scientific">Psychrobacter piechaudii</name>
    <dbReference type="NCBI Taxonomy" id="1945521"/>
    <lineage>
        <taxon>Bacteria</taxon>
        <taxon>Pseudomonadati</taxon>
        <taxon>Pseudomonadota</taxon>
        <taxon>Gammaproteobacteria</taxon>
        <taxon>Moraxellales</taxon>
        <taxon>Moraxellaceae</taxon>
        <taxon>Psychrobacter</taxon>
    </lineage>
</organism>
<dbReference type="PROSITE" id="PS51257">
    <property type="entry name" value="PROKAR_LIPOPROTEIN"/>
    <property type="match status" value="1"/>
</dbReference>
<protein>
    <submittedName>
        <fullName evidence="4">Serpin (Serine protease inhibitor)</fullName>
    </submittedName>
</protein>
<reference evidence="4 5" key="1">
    <citation type="submission" date="2017-02" db="EMBL/GenBank/DDBJ databases">
        <authorList>
            <person name="Peterson S.W."/>
        </authorList>
    </citation>
    <scope>NUCLEOTIDE SEQUENCE [LARGE SCALE GENOMIC DNA]</scope>
    <source>
        <strain evidence="4">Psychrobacter_piechaudii</strain>
    </source>
</reference>
<proteinExistence type="inferred from homology"/>
<name>A0A1R4GQH8_9GAMM</name>
<evidence type="ECO:0000313" key="4">
    <source>
        <dbReference type="EMBL" id="SJM70436.1"/>
    </source>
</evidence>
<dbReference type="InterPro" id="IPR023796">
    <property type="entry name" value="Serpin_dom"/>
</dbReference>
<evidence type="ECO:0000256" key="2">
    <source>
        <dbReference type="SAM" id="SignalP"/>
    </source>
</evidence>
<dbReference type="CDD" id="cd19590">
    <property type="entry name" value="serpin_thermopin-like"/>
    <property type="match status" value="1"/>
</dbReference>
<evidence type="ECO:0000256" key="1">
    <source>
        <dbReference type="RuleBase" id="RU000411"/>
    </source>
</evidence>
<evidence type="ECO:0000259" key="3">
    <source>
        <dbReference type="SMART" id="SM00093"/>
    </source>
</evidence>
<dbReference type="InterPro" id="IPR042185">
    <property type="entry name" value="Serpin_sf_2"/>
</dbReference>
<feature type="chain" id="PRO_5013249707" evidence="2">
    <location>
        <begin position="31"/>
        <end position="452"/>
    </location>
</feature>
<dbReference type="GO" id="GO:0004867">
    <property type="term" value="F:serine-type endopeptidase inhibitor activity"/>
    <property type="evidence" value="ECO:0007669"/>
    <property type="project" value="InterPro"/>
</dbReference>
<keyword evidence="5" id="KW-1185">Reference proteome</keyword>
<feature type="domain" description="Serpin" evidence="3">
    <location>
        <begin position="91"/>
        <end position="451"/>
    </location>
</feature>
<dbReference type="InterPro" id="IPR023795">
    <property type="entry name" value="Serpin_CS"/>
</dbReference>
<keyword evidence="2" id="KW-0732">Signal</keyword>
<dbReference type="STRING" id="1945521.A1232T_00985"/>
<dbReference type="InterPro" id="IPR000215">
    <property type="entry name" value="Serpin_fam"/>
</dbReference>
<accession>A0A1R4GQH8</accession>
<dbReference type="RefSeq" id="WP_077450784.1">
    <property type="nucleotide sequence ID" value="NZ_FUGE01000112.1"/>
</dbReference>
<gene>
    <name evidence="4" type="ORF">A1232T_00985</name>
</gene>
<dbReference type="OrthoDB" id="9764871at2"/>
<dbReference type="AlphaFoldDB" id="A0A1R4GQH8"/>
<dbReference type="SUPFAM" id="SSF56574">
    <property type="entry name" value="Serpins"/>
    <property type="match status" value="1"/>
</dbReference>
<dbReference type="GO" id="GO:0005615">
    <property type="term" value="C:extracellular space"/>
    <property type="evidence" value="ECO:0007669"/>
    <property type="project" value="InterPro"/>
</dbReference>
<dbReference type="SMART" id="SM00093">
    <property type="entry name" value="SERPIN"/>
    <property type="match status" value="1"/>
</dbReference>
<dbReference type="EMBL" id="FUGE01000112">
    <property type="protein sequence ID" value="SJM70436.1"/>
    <property type="molecule type" value="Genomic_DNA"/>
</dbReference>
<dbReference type="InterPro" id="IPR036186">
    <property type="entry name" value="Serpin_sf"/>
</dbReference>
<dbReference type="PROSITE" id="PS00284">
    <property type="entry name" value="SERPIN"/>
    <property type="match status" value="1"/>
</dbReference>
<comment type="similarity">
    <text evidence="1">Belongs to the serpin family.</text>
</comment>
<dbReference type="Gene3D" id="3.30.497.10">
    <property type="entry name" value="Antithrombin, subunit I, domain 2"/>
    <property type="match status" value="1"/>
</dbReference>
<dbReference type="PANTHER" id="PTHR11461">
    <property type="entry name" value="SERINE PROTEASE INHIBITOR, SERPIN"/>
    <property type="match status" value="1"/>
</dbReference>